<dbReference type="InterPro" id="IPR029069">
    <property type="entry name" value="HotDog_dom_sf"/>
</dbReference>
<dbReference type="Pfam" id="PF03061">
    <property type="entry name" value="4HBT"/>
    <property type="match status" value="1"/>
</dbReference>
<dbReference type="STRING" id="1921764.BSR28_03825"/>
<dbReference type="PANTHER" id="PTHR43240:SF5">
    <property type="entry name" value="1,4-DIHYDROXY-2-NAPHTHOYL-COA THIOESTERASE 1"/>
    <property type="match status" value="1"/>
</dbReference>
<keyword evidence="5" id="KW-1185">Reference proteome</keyword>
<evidence type="ECO:0000313" key="5">
    <source>
        <dbReference type="Proteomes" id="UP000186785"/>
    </source>
</evidence>
<dbReference type="PANTHER" id="PTHR43240">
    <property type="entry name" value="1,4-DIHYDROXY-2-NAPHTHOYL-COA THIOESTERASE 1"/>
    <property type="match status" value="1"/>
</dbReference>
<evidence type="ECO:0000259" key="3">
    <source>
        <dbReference type="Pfam" id="PF03061"/>
    </source>
</evidence>
<gene>
    <name evidence="4" type="ORF">BSR29_04255</name>
</gene>
<dbReference type="GO" id="GO:0005829">
    <property type="term" value="C:cytosol"/>
    <property type="evidence" value="ECO:0007669"/>
    <property type="project" value="TreeGrafter"/>
</dbReference>
<dbReference type="EMBL" id="MQSV01000002">
    <property type="protein sequence ID" value="OKL49051.1"/>
    <property type="molecule type" value="Genomic_DNA"/>
</dbReference>
<dbReference type="InterPro" id="IPR006683">
    <property type="entry name" value="Thioestr_dom"/>
</dbReference>
<comment type="caution">
    <text evidence="4">The sequence shown here is derived from an EMBL/GenBank/DDBJ whole genome shotgun (WGS) entry which is preliminary data.</text>
</comment>
<feature type="domain" description="Thioesterase" evidence="3">
    <location>
        <begin position="48"/>
        <end position="124"/>
    </location>
</feature>
<dbReference type="AlphaFoldDB" id="A0A1Q5PNB8"/>
<reference evidence="4 5" key="1">
    <citation type="submission" date="2016-11" db="EMBL/GenBank/DDBJ databases">
        <title>Actinomyces gypaetusis sp. nov. isolated from the vulture Gypaetus barbatus in Qinghai Tibet Plateau China.</title>
        <authorList>
            <person name="Meng X."/>
        </authorList>
    </citation>
    <scope>NUCLEOTIDE SEQUENCE [LARGE SCALE GENOMIC DNA]</scope>
    <source>
        <strain evidence="4 5">VUL4_2</strain>
    </source>
</reference>
<dbReference type="Gene3D" id="3.10.129.10">
    <property type="entry name" value="Hotdog Thioesterase"/>
    <property type="match status" value="1"/>
</dbReference>
<evidence type="ECO:0000256" key="2">
    <source>
        <dbReference type="ARBA" id="ARBA00022801"/>
    </source>
</evidence>
<dbReference type="RefSeq" id="WP_073709040.1">
    <property type="nucleotide sequence ID" value="NZ_MQSV01000002.1"/>
</dbReference>
<dbReference type="OrthoDB" id="9798208at2"/>
<comment type="similarity">
    <text evidence="1">Belongs to the thioesterase PaaI family.</text>
</comment>
<dbReference type="SUPFAM" id="SSF54637">
    <property type="entry name" value="Thioesterase/thiol ester dehydrase-isomerase"/>
    <property type="match status" value="1"/>
</dbReference>
<dbReference type="CDD" id="cd03443">
    <property type="entry name" value="PaaI_thioesterase"/>
    <property type="match status" value="1"/>
</dbReference>
<accession>A0A1Q5PNB8</accession>
<dbReference type="Proteomes" id="UP000186785">
    <property type="component" value="Unassembled WGS sequence"/>
</dbReference>
<dbReference type="NCBIfam" id="TIGR00369">
    <property type="entry name" value="unchar_dom_1"/>
    <property type="match status" value="1"/>
</dbReference>
<keyword evidence="2" id="KW-0378">Hydrolase</keyword>
<dbReference type="GO" id="GO:0061522">
    <property type="term" value="F:1,4-dihydroxy-2-naphthoyl-CoA thioesterase activity"/>
    <property type="evidence" value="ECO:0007669"/>
    <property type="project" value="TreeGrafter"/>
</dbReference>
<protein>
    <recommendedName>
        <fullName evidence="3">Thioesterase domain-containing protein</fullName>
    </recommendedName>
</protein>
<sequence>MENAHNSPTPPSFELGELAERLGIKIIEINESSAQATMPVAGNRQPAGFLNGGATGTLIETLASRAANQLVNPKGLIAVGAELHVSHLRPATKGHVTAVSKLVHLGKTTSLFSVEVFNEEEKLTATGTLRCNHIPKPAESGEPDRK</sequence>
<evidence type="ECO:0000313" key="4">
    <source>
        <dbReference type="EMBL" id="OKL49051.1"/>
    </source>
</evidence>
<name>A0A1Q5PNB8_9ACTO</name>
<dbReference type="InterPro" id="IPR003736">
    <property type="entry name" value="PAAI_dom"/>
</dbReference>
<evidence type="ECO:0000256" key="1">
    <source>
        <dbReference type="ARBA" id="ARBA00008324"/>
    </source>
</evidence>
<organism evidence="4 5">
    <name type="scientific">Boudabousia liubingyangii</name>
    <dbReference type="NCBI Taxonomy" id="1921764"/>
    <lineage>
        <taxon>Bacteria</taxon>
        <taxon>Bacillati</taxon>
        <taxon>Actinomycetota</taxon>
        <taxon>Actinomycetes</taxon>
        <taxon>Actinomycetales</taxon>
        <taxon>Actinomycetaceae</taxon>
        <taxon>Boudabousia</taxon>
    </lineage>
</organism>
<proteinExistence type="inferred from homology"/>